<dbReference type="InterPro" id="IPR035445">
    <property type="entry name" value="GYF-like_dom_sf"/>
</dbReference>
<feature type="compositionally biased region" description="Polar residues" evidence="2">
    <location>
        <begin position="860"/>
        <end position="874"/>
    </location>
</feature>
<dbReference type="Gene3D" id="3.80.10.10">
    <property type="entry name" value="Ribonuclease Inhibitor"/>
    <property type="match status" value="1"/>
</dbReference>
<feature type="region of interest" description="Disordered" evidence="2">
    <location>
        <begin position="104"/>
        <end position="302"/>
    </location>
</feature>
<feature type="region of interest" description="Disordered" evidence="2">
    <location>
        <begin position="851"/>
        <end position="889"/>
    </location>
</feature>
<dbReference type="SMART" id="SM00343">
    <property type="entry name" value="ZnF_C2HC"/>
    <property type="match status" value="1"/>
</dbReference>
<dbReference type="InterPro" id="IPR001878">
    <property type="entry name" value="Znf_CCHC"/>
</dbReference>
<feature type="compositionally biased region" description="Basic and acidic residues" evidence="2">
    <location>
        <begin position="450"/>
        <end position="460"/>
    </location>
</feature>
<keyword evidence="1" id="KW-0479">Metal-binding</keyword>
<feature type="compositionally biased region" description="Acidic residues" evidence="2">
    <location>
        <begin position="1523"/>
        <end position="1548"/>
    </location>
</feature>
<evidence type="ECO:0000259" key="3">
    <source>
        <dbReference type="PROSITE" id="PS50158"/>
    </source>
</evidence>
<dbReference type="PROSITE" id="PS50280">
    <property type="entry name" value="SET"/>
    <property type="match status" value="1"/>
</dbReference>
<feature type="region of interest" description="Disordered" evidence="2">
    <location>
        <begin position="972"/>
        <end position="1016"/>
    </location>
</feature>
<dbReference type="Gene3D" id="2.170.270.10">
    <property type="entry name" value="SET domain"/>
    <property type="match status" value="1"/>
</dbReference>
<evidence type="ECO:0000259" key="4">
    <source>
        <dbReference type="PROSITE" id="PS50280"/>
    </source>
</evidence>
<feature type="region of interest" description="Disordered" evidence="2">
    <location>
        <begin position="768"/>
        <end position="790"/>
    </location>
</feature>
<evidence type="ECO:0000256" key="1">
    <source>
        <dbReference type="PROSITE-ProRule" id="PRU00047"/>
    </source>
</evidence>
<dbReference type="CDD" id="cd09917">
    <property type="entry name" value="F-box_SF"/>
    <property type="match status" value="1"/>
</dbReference>
<dbReference type="Pfam" id="PF00856">
    <property type="entry name" value="SET"/>
    <property type="match status" value="1"/>
</dbReference>
<gene>
    <name evidence="5" type="ORF">CSSPJE1EN1_LOCUS5081</name>
</gene>
<feature type="compositionally biased region" description="Basic and acidic residues" evidence="2">
    <location>
        <begin position="368"/>
        <end position="380"/>
    </location>
</feature>
<dbReference type="SUPFAM" id="SSF82199">
    <property type="entry name" value="SET domain"/>
    <property type="match status" value="1"/>
</dbReference>
<dbReference type="EMBL" id="OZ020107">
    <property type="protein sequence ID" value="CAK9259603.1"/>
    <property type="molecule type" value="Genomic_DNA"/>
</dbReference>
<feature type="region of interest" description="Disordered" evidence="2">
    <location>
        <begin position="445"/>
        <end position="489"/>
    </location>
</feature>
<feature type="compositionally biased region" description="Pro residues" evidence="2">
    <location>
        <begin position="999"/>
        <end position="1010"/>
    </location>
</feature>
<feature type="compositionally biased region" description="Polar residues" evidence="2">
    <location>
        <begin position="163"/>
        <end position="174"/>
    </location>
</feature>
<feature type="compositionally biased region" description="Acidic residues" evidence="2">
    <location>
        <begin position="1559"/>
        <end position="1576"/>
    </location>
</feature>
<feature type="region of interest" description="Disordered" evidence="2">
    <location>
        <begin position="1322"/>
        <end position="1365"/>
    </location>
</feature>
<dbReference type="SMART" id="SM00317">
    <property type="entry name" value="SET"/>
    <property type="match status" value="1"/>
</dbReference>
<dbReference type="SUPFAM" id="SSF81383">
    <property type="entry name" value="F-box domain"/>
    <property type="match status" value="1"/>
</dbReference>
<reference evidence="5" key="1">
    <citation type="submission" date="2024-02" db="EMBL/GenBank/DDBJ databases">
        <authorList>
            <consortium name="ELIXIR-Norway"/>
            <consortium name="Elixir Norway"/>
        </authorList>
    </citation>
    <scope>NUCLEOTIDE SEQUENCE</scope>
</reference>
<dbReference type="PROSITE" id="PS50158">
    <property type="entry name" value="ZF_CCHC"/>
    <property type="match status" value="1"/>
</dbReference>
<keyword evidence="1" id="KW-0862">Zinc</keyword>
<feature type="compositionally biased region" description="Basic and acidic residues" evidence="2">
    <location>
        <begin position="329"/>
        <end position="349"/>
    </location>
</feature>
<feature type="compositionally biased region" description="Basic and acidic residues" evidence="2">
    <location>
        <begin position="877"/>
        <end position="889"/>
    </location>
</feature>
<organism evidence="5 6">
    <name type="scientific">Sphagnum jensenii</name>
    <dbReference type="NCBI Taxonomy" id="128206"/>
    <lineage>
        <taxon>Eukaryota</taxon>
        <taxon>Viridiplantae</taxon>
        <taxon>Streptophyta</taxon>
        <taxon>Embryophyta</taxon>
        <taxon>Bryophyta</taxon>
        <taxon>Sphagnophytina</taxon>
        <taxon>Sphagnopsida</taxon>
        <taxon>Sphagnales</taxon>
        <taxon>Sphagnaceae</taxon>
        <taxon>Sphagnum</taxon>
    </lineage>
</organism>
<feature type="compositionally biased region" description="Basic and acidic residues" evidence="2">
    <location>
        <begin position="776"/>
        <end position="790"/>
    </location>
</feature>
<evidence type="ECO:0000313" key="6">
    <source>
        <dbReference type="Proteomes" id="UP001497444"/>
    </source>
</evidence>
<protein>
    <submittedName>
        <fullName evidence="5">Uncharacterized protein</fullName>
    </submittedName>
</protein>
<dbReference type="InterPro" id="IPR036875">
    <property type="entry name" value="Znf_CCHC_sf"/>
</dbReference>
<feature type="compositionally biased region" description="Basic and acidic residues" evidence="2">
    <location>
        <begin position="468"/>
        <end position="489"/>
    </location>
</feature>
<dbReference type="InterPro" id="IPR036047">
    <property type="entry name" value="F-box-like_dom_sf"/>
</dbReference>
<feature type="region of interest" description="Disordered" evidence="2">
    <location>
        <begin position="533"/>
        <end position="554"/>
    </location>
</feature>
<dbReference type="Pfam" id="PF19633">
    <property type="entry name" value="SDG2_C"/>
    <property type="match status" value="1"/>
</dbReference>
<feature type="region of interest" description="Disordered" evidence="2">
    <location>
        <begin position="1518"/>
        <end position="1591"/>
    </location>
</feature>
<keyword evidence="6" id="KW-1185">Reference proteome</keyword>
<dbReference type="PANTHER" id="PTHR46655">
    <property type="entry name" value="HISTONE-LYSINE N-METHYLTRANSFERASE ATXR3"/>
    <property type="match status" value="1"/>
</dbReference>
<feature type="region of interest" description="Disordered" evidence="2">
    <location>
        <begin position="1472"/>
        <end position="1495"/>
    </location>
</feature>
<dbReference type="InterPro" id="IPR001214">
    <property type="entry name" value="SET_dom"/>
</dbReference>
<dbReference type="Gene3D" id="4.10.60.10">
    <property type="entry name" value="Zinc finger, CCHC-type"/>
    <property type="match status" value="1"/>
</dbReference>
<evidence type="ECO:0000256" key="2">
    <source>
        <dbReference type="SAM" id="MobiDB-lite"/>
    </source>
</evidence>
<sequence length="2326" mass="259161">MDRIRGYSGPQFEERRHLVLQPFDRGRNCFECGQLGHIARDCFQRVSRGFGGRVGAFLGRDFSHGWVNPVPPGIHLVPGHGREPGYFVRDNGYKVWQPQVAAYNNRGHSHPGFRGGREQESQPSAPSHMRVGERDRGRGSVWVDGVSRLSDQSSGGEAKKPRSSSGGCETQQPENSKRVDAADAAAKTSSQSSDKGQEGWRDKEDQNPVGAGGSAALVELNREDSDSKQGGGGGSSTARNAASTALKKDVSKPIKGKSPLGLQDRETRECSNTGVGGSRGGQTRPVLSGGGGGKEEVQVSSENCEASIETVLSKDTSSLTATAPGRRASRWDTIRDDNSLDLWSDREQDNLGSSLQKLGGVQLSSKDNAGEKKPLTRDDSSPLAHRHMKDGKTKREESCQNLDDGFSDWVSRGATSRGNDANWGHDQDKGGGTWQLQKNVSSGLSNWGVERSDGMDREGDLASDYGSEDGKDRAGTDFRPGKDHSDHFGDRESAHWRFLENSSVHHPNRSVHGSRGGDNHFWREWENGGHKLHARNPVGGLQQPNQSWDSDQKLPSDCMEQLDGSTTWVTLEHAEESLLNSKMQVSSSPQGVTTCLHNEAQAEVCDLCSLHSTPKDVTVQDGSEGSDLHLETATHGRGLGHLQPVGGSNLKQPVEEDYYHIDDRVKRLMQNFSLVLGREQDTVAVHVEVSVESVPDTAPEAVEEPPVPLTSVGEVDLHRRNMHCWKYPTAGGDWIAIQSERHEASRASQSEKHVWRKRVLNSGVSLCEGQLSGQPDPRKQARKPEADGFERRKLELPNWACRKGVERTKQKLGGSMNKEETVSVSINITNTVVRNEVLAVPEPYGKRETKVKVSGYHSGHTGSNKDSIKLSSVSPHAGHENEVPSGSCREEAGIVTAVDQNRSSAFQGRSDLHLQEGFWHYLDAAGNEKGPFSVSDLKLMVADGRLLGGVSVFRKSDNVWVPVSSLYPCEHHGGDPVSSGDEPLTSHVHKEDSRYSPSEPLPPAVSPPTSDPSTNAVVGLPADGATSFCPHLPSLSHDEYPHFLGYTNGKLHERVMKSFRGIYGRFLNDALESWLSERHPSKMKQKGWIIDDDQSRPAYVHRRSVARVCIPESDESDGDMASGEDLASCANLGTEVDARGVAVDDVPAIEEEFTKETDLGSRGEAEMDKSPQQSWAGLMSSLLMRIFCLLCGDPKSLAAAMSTCKSWKEYAKRIKESAECVDLSGLGPHCSDTMLKSLMGYGVGKLKYVILNSCTNVSSEALGHLLKACSSIRVVEINGCMQLREVVALHPQVEWVSKPLESKRPSSVGRLSVDNKVKTLKIVGRKRQNSSRGLEDQSGYSLDESGSRDKSTGEEESTDADPMMIDSLDSTEKDMANRVEHSLTRELKRVKVGSVRKVVRTVLPNGCNNYKTQELTNGAEEGLHVKKKGDIDPVNCKMKALHNMTSNFKASKKHFGNKRAWDTVNHNGQIVKRKVSASMKKRRLEDSGSRDWETDEDFYDRDQDKERDARPLLRIKKSHWSESEAESSEEDDDVDEASFEEQEEEETEASGSDVASESEGVDEALEDDANEDTESDEGQHGLQEQGSSRDWWGARMTKAAMVPPVTRKYEVIEEYRIVEDKERVEQKMKVHMPDDYEDKFRAAKEKRGDQYAHLDIPDLKKFRPRKRLDEEVLEQEVYGIDPFTYNMLLNTMPADTPEFTEKHKQLFIEERLLRVLNKKVSEFTGSGRAPMEYPLEKVVAQILKDSHGNQALQSFCSGLLKNMQSRRPSDKYVAYRKGLGVVCNKQEGFHEGDFVVEFFGEVYPPWRWYEKQDGIRSLQKKDKDPAPEFYNIVFERPKGDALGYDVLVIDAMHKANFASRLCHSCRPNCEAKVTAVKGNYMIGVYTLRKIEFGEELTFDYCCITESKDEHDSSVCLCGSQGCKGSYLCYTGPGAYDEVLKEYHGLLDRHNLLLQACTSGRVTQRESEDLKQAGLGTCLLHGLPDWVIKYAAGVVAYLNFERQRLPDELMKAEMLKHTGIELDRQDVEVQADGVYNQRLQNLAITLDKVRYILTKLYGQASMAPAPLRMLKPLELVDSIWKGKKSIVAELLQCMAVHAPEGLQVLTRQIREHDPSQKGDIEGNLRKSLLWLRDTLRQVPATCVGRHDAAADLIHLYAYTKYFFTSHDYEVVESPPLLIHSCDLGPKHVGPPVYKWSKQYNKNYVWGQLISWFSQTSIDPGGSLVHNCRGCLMLPDISSCYAKTPQHDFRRGYSDKDRKKMIAHMENQPQKKWTPKYTPELWNFRSDRCLYGSPMMDAVVSKSKLNKECMEWLKSRDTVFHGPWDDGP</sequence>
<dbReference type="InterPro" id="IPR045606">
    <property type="entry name" value="ATXR3_C"/>
</dbReference>
<dbReference type="Proteomes" id="UP001497444">
    <property type="component" value="Chromosome 12"/>
</dbReference>
<feature type="compositionally biased region" description="Basic and acidic residues" evidence="2">
    <location>
        <begin position="195"/>
        <end position="206"/>
    </location>
</feature>
<dbReference type="SUPFAM" id="SSF57756">
    <property type="entry name" value="Retrovirus zinc finger-like domains"/>
    <property type="match status" value="1"/>
</dbReference>
<dbReference type="SUPFAM" id="SSF55277">
    <property type="entry name" value="GYF domain"/>
    <property type="match status" value="1"/>
</dbReference>
<evidence type="ECO:0000313" key="5">
    <source>
        <dbReference type="EMBL" id="CAK9259603.1"/>
    </source>
</evidence>
<feature type="region of interest" description="Disordered" evidence="2">
    <location>
        <begin position="315"/>
        <end position="431"/>
    </location>
</feature>
<feature type="compositionally biased region" description="Basic residues" evidence="2">
    <location>
        <begin position="1472"/>
        <end position="1482"/>
    </location>
</feature>
<feature type="compositionally biased region" description="Basic and acidic residues" evidence="2">
    <location>
        <begin position="1483"/>
        <end position="1492"/>
    </location>
</feature>
<proteinExistence type="predicted"/>
<dbReference type="PANTHER" id="PTHR46655:SF1">
    <property type="entry name" value="HISTONE-LYSINE N-METHYLTRANSFERASE ATXR3"/>
    <property type="match status" value="1"/>
</dbReference>
<feature type="domain" description="CCHC-type" evidence="3">
    <location>
        <begin position="29"/>
        <end position="42"/>
    </location>
</feature>
<feature type="domain" description="SET" evidence="4">
    <location>
        <begin position="1761"/>
        <end position="1901"/>
    </location>
</feature>
<feature type="compositionally biased region" description="Polar residues" evidence="2">
    <location>
        <begin position="350"/>
        <end position="367"/>
    </location>
</feature>
<dbReference type="InterPro" id="IPR046341">
    <property type="entry name" value="SET_dom_sf"/>
</dbReference>
<dbReference type="InterPro" id="IPR032675">
    <property type="entry name" value="LRR_dom_sf"/>
</dbReference>
<keyword evidence="1" id="KW-0863">Zinc-finger</keyword>
<accession>A0ABP0W0W4</accession>
<dbReference type="Pfam" id="PF00098">
    <property type="entry name" value="zf-CCHC"/>
    <property type="match status" value="1"/>
</dbReference>
<name>A0ABP0W0W4_9BRYO</name>